<feature type="coiled-coil region" evidence="1">
    <location>
        <begin position="136"/>
        <end position="166"/>
    </location>
</feature>
<accession>A0AAD1XYZ1</accession>
<keyword evidence="2" id="KW-1133">Transmembrane helix</keyword>
<evidence type="ECO:0008006" key="5">
    <source>
        <dbReference type="Google" id="ProtNLM"/>
    </source>
</evidence>
<dbReference type="AlphaFoldDB" id="A0AAD1XYZ1"/>
<sequence length="166" mass="19534">MRTSDEDEVSNPEILHIIKPVECPFFTGIAHKYDDRYPEEKLAEYIPEDEYKQAIGRINDILHSHWPCDTVYYGCGFVLGYMTCGLACLLPWQCIKGGKKQLLQAIDFMNIERFLPHGLFIEYHEFGCHRSCFYIRTKTERDMEQLEKKDEQMTSLALQKNKENNE</sequence>
<name>A0AAD1XYZ1_EUPCR</name>
<evidence type="ECO:0000256" key="1">
    <source>
        <dbReference type="SAM" id="Coils"/>
    </source>
</evidence>
<dbReference type="Proteomes" id="UP001295684">
    <property type="component" value="Unassembled WGS sequence"/>
</dbReference>
<evidence type="ECO:0000313" key="4">
    <source>
        <dbReference type="Proteomes" id="UP001295684"/>
    </source>
</evidence>
<comment type="caution">
    <text evidence="3">The sequence shown here is derived from an EMBL/GenBank/DDBJ whole genome shotgun (WGS) entry which is preliminary data.</text>
</comment>
<evidence type="ECO:0000313" key="3">
    <source>
        <dbReference type="EMBL" id="CAI2381642.1"/>
    </source>
</evidence>
<evidence type="ECO:0000256" key="2">
    <source>
        <dbReference type="SAM" id="Phobius"/>
    </source>
</evidence>
<proteinExistence type="predicted"/>
<keyword evidence="2" id="KW-0472">Membrane</keyword>
<keyword evidence="4" id="KW-1185">Reference proteome</keyword>
<gene>
    <name evidence="3" type="ORF">ECRASSUSDP1_LOCUS23100</name>
</gene>
<keyword evidence="2" id="KW-0812">Transmembrane</keyword>
<dbReference type="EMBL" id="CAMPGE010023739">
    <property type="protein sequence ID" value="CAI2381642.1"/>
    <property type="molecule type" value="Genomic_DNA"/>
</dbReference>
<keyword evidence="1" id="KW-0175">Coiled coil</keyword>
<reference evidence="3" key="1">
    <citation type="submission" date="2023-07" db="EMBL/GenBank/DDBJ databases">
        <authorList>
            <consortium name="AG Swart"/>
            <person name="Singh M."/>
            <person name="Singh A."/>
            <person name="Seah K."/>
            <person name="Emmerich C."/>
        </authorList>
    </citation>
    <scope>NUCLEOTIDE SEQUENCE</scope>
    <source>
        <strain evidence="3">DP1</strain>
    </source>
</reference>
<feature type="transmembrane region" description="Helical" evidence="2">
    <location>
        <begin position="71"/>
        <end position="92"/>
    </location>
</feature>
<protein>
    <recommendedName>
        <fullName evidence="5">Golgin subfamily A member 7/ERF4 domain-containing protein</fullName>
    </recommendedName>
</protein>
<organism evidence="3 4">
    <name type="scientific">Euplotes crassus</name>
    <dbReference type="NCBI Taxonomy" id="5936"/>
    <lineage>
        <taxon>Eukaryota</taxon>
        <taxon>Sar</taxon>
        <taxon>Alveolata</taxon>
        <taxon>Ciliophora</taxon>
        <taxon>Intramacronucleata</taxon>
        <taxon>Spirotrichea</taxon>
        <taxon>Hypotrichia</taxon>
        <taxon>Euplotida</taxon>
        <taxon>Euplotidae</taxon>
        <taxon>Moneuplotes</taxon>
    </lineage>
</organism>